<evidence type="ECO:0000313" key="4">
    <source>
        <dbReference type="EMBL" id="WQG90643.1"/>
    </source>
</evidence>
<dbReference type="Pfam" id="PF15979">
    <property type="entry name" value="Glyco_hydro_115"/>
    <property type="match status" value="2"/>
</dbReference>
<dbReference type="PANTHER" id="PTHR37842:SF2">
    <property type="entry name" value="GYLCOSYL HYDROLASE 115 C-TERMINAL DOMAIN-CONTAINING PROTEIN"/>
    <property type="match status" value="1"/>
</dbReference>
<dbReference type="Gene3D" id="2.60.120.1620">
    <property type="match status" value="1"/>
</dbReference>
<dbReference type="EMBL" id="FPIZ01000017">
    <property type="protein sequence ID" value="SFW79165.1"/>
    <property type="molecule type" value="Genomic_DNA"/>
</dbReference>
<reference evidence="3 5" key="1">
    <citation type="submission" date="2016-11" db="EMBL/GenBank/DDBJ databases">
        <authorList>
            <person name="Jaros S."/>
            <person name="Januszkiewicz K."/>
            <person name="Wedrychowicz H."/>
        </authorList>
    </citation>
    <scope>NUCLEOTIDE SEQUENCE [LARGE SCALE GENOMIC DNA]</scope>
    <source>
        <strain evidence="3 5">DSM 784</strain>
    </source>
</reference>
<dbReference type="InterPro" id="IPR031924">
    <property type="entry name" value="GH115"/>
</dbReference>
<evidence type="ECO:0000313" key="5">
    <source>
        <dbReference type="Proteomes" id="UP000183788"/>
    </source>
</evidence>
<dbReference type="Gene3D" id="3.30.379.10">
    <property type="entry name" value="Chitobiase/beta-hexosaminidase domain 2-like"/>
    <property type="match status" value="1"/>
</dbReference>
<organism evidence="3 5">
    <name type="scientific">Chitinophaga sancti</name>
    <dbReference type="NCBI Taxonomy" id="1004"/>
    <lineage>
        <taxon>Bacteria</taxon>
        <taxon>Pseudomonadati</taxon>
        <taxon>Bacteroidota</taxon>
        <taxon>Chitinophagia</taxon>
        <taxon>Chitinophagales</taxon>
        <taxon>Chitinophagaceae</taxon>
        <taxon>Chitinophaga</taxon>
    </lineage>
</organism>
<evidence type="ECO:0000256" key="1">
    <source>
        <dbReference type="ARBA" id="ARBA00022801"/>
    </source>
</evidence>
<dbReference type="EMBL" id="CP140154">
    <property type="protein sequence ID" value="WQG90643.1"/>
    <property type="molecule type" value="Genomic_DNA"/>
</dbReference>
<sequence length="1041" mass="118739">MKNVVPLLILLCVGAYVHAQKIVTIQASQHSFPLPEVICIDQQDDWLVGKAAELLREDMRRVTGREVKVVYGFPGEGELRRKDGDSGGGLLASDTLNRKYSVSSQKAHPVILIGTLQSSLIKELHVDTTGLTGKWEAFRITVAAGRVIIIGSDKRGAAYGALELSRQLGVSPWYWWADVPVIKKKKVFIQEGRYDFGPPSVQYRGIFINDEAPAFSGWTHEKFGGFNHLVYEKVFELLLRLRGNYLWPAMWGNAFNTDDTSNPVLADKWGIVMGTSHHEPMLRAQQEWKKYGRGAWDYVSNDSILRAFWRKGIVNMGGHESIVTVGMRGDGDMPMSNETATDLLERIVKDQREIISGVTGKPASETPQMWALYKEVQDYYDKGMRVPDDVTLLLCDDNWGNIRRLPVRVVGVVVGKGSGVVADEVVGKGEPAEKNAPVVKTKFANQGTGAYTEANKENVAKRKGGYGIYYHFDYVGDPRNYKWINTNNLARVWEQLHMAKMYGADKVWIVNVGDLKPMELPISFFMDYAWSAGDTMRDWYGEFAEENFAGGGVEKRHIERKNVKGKNVEGRNVDDKNIERKNVKGKNVKYRNVDDNTVERKNAKGKNAKYRNIDNNTVERKNAKGKNVKYRNIDNKNIERKNAKGKNVKYRNVDDKTVERKNAKGKNVKYRNIDNKNIERKNAKGKNVKYRNVDDKTVERKNAKGKNVKHRNVDDKNVSTGRLAKRNIEYTKIGTYLRQYSEMAARRKPELLDEYSYPLEQYKEIVSEWATLAKKVHLHHPSDAYFQLVQYPVEAMYNLHRLYYAVALYKTDKARNKFYADSARTYYKRDSLLTIAYHKMGNGKWNHMMDQTHIGYTGWQQPQVNKMPDLSGPYQPPVVLPKIYKRIYATDYVAKQGEWQILKGIGKFGDGITSFTVDNHDDGSAAKIKLKTNNDSGYKANPSLHYEFQASGDHNIYLNFSPTLNFPHEKGLAIAISIDGEKEIEMTINGNDDDKKVWEQWVANNIIQIKLKRTLKPGMHELVYSQRSPGIIFQSIELEKN</sequence>
<gene>
    <name evidence="3" type="ORF">SAMN05661012_04731</name>
    <name evidence="4" type="ORF">SR876_03985</name>
</gene>
<dbReference type="PANTHER" id="PTHR37842">
    <property type="match status" value="1"/>
</dbReference>
<dbReference type="RefSeq" id="WP_072363692.1">
    <property type="nucleotide sequence ID" value="NZ_CP139972.1"/>
</dbReference>
<keyword evidence="6" id="KW-1185">Reference proteome</keyword>
<evidence type="ECO:0000313" key="6">
    <source>
        <dbReference type="Proteomes" id="UP001326715"/>
    </source>
</evidence>
<accession>A0A1K1S570</accession>
<dbReference type="GO" id="GO:0016787">
    <property type="term" value="F:hydrolase activity"/>
    <property type="evidence" value="ECO:0007669"/>
    <property type="project" value="UniProtKB-KW"/>
</dbReference>
<dbReference type="GO" id="GO:0005975">
    <property type="term" value="P:carbohydrate metabolic process"/>
    <property type="evidence" value="ECO:0007669"/>
    <property type="project" value="UniProtKB-ARBA"/>
</dbReference>
<dbReference type="Gene3D" id="3.20.20.520">
    <property type="entry name" value="Glycosyl hydrolase family 115"/>
    <property type="match status" value="2"/>
</dbReference>
<keyword evidence="1 3" id="KW-0378">Hydrolase</keyword>
<dbReference type="Gene3D" id="1.20.58.2150">
    <property type="match status" value="1"/>
</dbReference>
<dbReference type="Proteomes" id="UP001326715">
    <property type="component" value="Chromosome"/>
</dbReference>
<dbReference type="InterPro" id="IPR042301">
    <property type="entry name" value="GH115_sf"/>
</dbReference>
<dbReference type="InterPro" id="IPR041437">
    <property type="entry name" value="GH115_C"/>
</dbReference>
<dbReference type="STRING" id="1004.SAMN05661012_04731"/>
<name>A0A1K1S570_9BACT</name>
<dbReference type="AlphaFoldDB" id="A0A1K1S570"/>
<evidence type="ECO:0000259" key="2">
    <source>
        <dbReference type="Pfam" id="PF17829"/>
    </source>
</evidence>
<proteinExistence type="predicted"/>
<dbReference type="Pfam" id="PF17829">
    <property type="entry name" value="GH115_C"/>
    <property type="match status" value="1"/>
</dbReference>
<dbReference type="InterPro" id="IPR029018">
    <property type="entry name" value="Hex-like_dom2"/>
</dbReference>
<protein>
    <submittedName>
        <fullName evidence="4">Glycosyl hydrolase 115 family protein</fullName>
    </submittedName>
    <submittedName>
        <fullName evidence="3">Glycosyl hydrolase family 115</fullName>
    </submittedName>
</protein>
<reference evidence="4 6" key="2">
    <citation type="submission" date="2023-11" db="EMBL/GenBank/DDBJ databases">
        <title>MicrobeMod: A computational toolkit for identifying prokaryotic methylation and restriction-modification with nanopore sequencing.</title>
        <authorList>
            <person name="Crits-Christoph A."/>
            <person name="Kang S.C."/>
            <person name="Lee H."/>
            <person name="Ostrov N."/>
        </authorList>
    </citation>
    <scope>NUCLEOTIDE SEQUENCE [LARGE SCALE GENOMIC DNA]</scope>
    <source>
        <strain evidence="4 6">ATCC 23090</strain>
    </source>
</reference>
<dbReference type="SUPFAM" id="SSF55545">
    <property type="entry name" value="beta-N-acetylhexosaminidase-like domain"/>
    <property type="match status" value="1"/>
</dbReference>
<evidence type="ECO:0000313" key="3">
    <source>
        <dbReference type="EMBL" id="SFW79165.1"/>
    </source>
</evidence>
<feature type="domain" description="Gylcosyl hydrolase 115 C-terminal" evidence="2">
    <location>
        <begin position="890"/>
        <end position="1039"/>
    </location>
</feature>
<dbReference type="Proteomes" id="UP000183788">
    <property type="component" value="Unassembled WGS sequence"/>
</dbReference>